<evidence type="ECO:0000256" key="4">
    <source>
        <dbReference type="PIRNR" id="PIRNR011771"/>
    </source>
</evidence>
<keyword evidence="4" id="KW-0539">Nucleus</keyword>
<evidence type="ECO:0000256" key="1">
    <source>
        <dbReference type="ARBA" id="ARBA00022603"/>
    </source>
</evidence>
<comment type="caution">
    <text evidence="7">The sequence shown here is derived from an EMBL/GenBank/DDBJ whole genome shotgun (WGS) entry which is preliminary data.</text>
</comment>
<dbReference type="InterPro" id="IPR011383">
    <property type="entry name" value="N-lys_methylase_SETD6"/>
</dbReference>
<feature type="region of interest" description="Disordered" evidence="5">
    <location>
        <begin position="463"/>
        <end position="486"/>
    </location>
</feature>
<dbReference type="PANTHER" id="PTHR13271:SF34">
    <property type="entry name" value="N-LYSINE METHYLTRANSFERASE SETD6"/>
    <property type="match status" value="1"/>
</dbReference>
<comment type="subcellular location">
    <subcellularLocation>
        <location evidence="4">Nucleus</location>
    </subcellularLocation>
</comment>
<feature type="domain" description="SET" evidence="6">
    <location>
        <begin position="34"/>
        <end position="277"/>
    </location>
</feature>
<dbReference type="EMBL" id="BAUL01000001">
    <property type="protein sequence ID" value="GAD91451.1"/>
    <property type="molecule type" value="Genomic_DNA"/>
</dbReference>
<evidence type="ECO:0000256" key="2">
    <source>
        <dbReference type="ARBA" id="ARBA00022679"/>
    </source>
</evidence>
<dbReference type="InterPro" id="IPR015353">
    <property type="entry name" value="Rubisco_LSMT_subst-bd"/>
</dbReference>
<dbReference type="FunCoup" id="V5FPF9">
    <property type="interactions" value="261"/>
</dbReference>
<dbReference type="Proteomes" id="UP000018001">
    <property type="component" value="Unassembled WGS sequence"/>
</dbReference>
<dbReference type="HOGENOM" id="CLU_017135_0_0_1"/>
<dbReference type="GO" id="GO:0032259">
    <property type="term" value="P:methylation"/>
    <property type="evidence" value="ECO:0007669"/>
    <property type="project" value="UniProtKB-KW"/>
</dbReference>
<evidence type="ECO:0000313" key="8">
    <source>
        <dbReference type="Proteomes" id="UP000018001"/>
    </source>
</evidence>
<proteinExistence type="inferred from homology"/>
<protein>
    <recommendedName>
        <fullName evidence="4">Ribosomal lysine N-methyltransferase 4</fullName>
        <ecNumber evidence="4">2.1.1.-</ecNumber>
    </recommendedName>
</protein>
<evidence type="ECO:0000313" key="7">
    <source>
        <dbReference type="EMBL" id="GAD91451.1"/>
    </source>
</evidence>
<dbReference type="PROSITE" id="PS50280">
    <property type="entry name" value="SET"/>
    <property type="match status" value="1"/>
</dbReference>
<keyword evidence="3 4" id="KW-0949">S-adenosyl-L-methionine</keyword>
<dbReference type="PIRSF" id="PIRSF011771">
    <property type="entry name" value="RMS1_SET"/>
    <property type="match status" value="1"/>
</dbReference>
<dbReference type="InterPro" id="IPR050600">
    <property type="entry name" value="SETD3_SETD6_MTase"/>
</dbReference>
<dbReference type="InterPro" id="IPR046341">
    <property type="entry name" value="SET_dom_sf"/>
</dbReference>
<evidence type="ECO:0000256" key="5">
    <source>
        <dbReference type="SAM" id="MobiDB-lite"/>
    </source>
</evidence>
<dbReference type="GO" id="GO:0016279">
    <property type="term" value="F:protein-lysine N-methyltransferase activity"/>
    <property type="evidence" value="ECO:0007669"/>
    <property type="project" value="UniProtKB-UniRule"/>
</dbReference>
<feature type="compositionally biased region" description="Polar residues" evidence="5">
    <location>
        <begin position="472"/>
        <end position="486"/>
    </location>
</feature>
<dbReference type="AlphaFoldDB" id="V5FPF9"/>
<dbReference type="EC" id="2.1.1.-" evidence="4"/>
<dbReference type="FunFam" id="3.90.1410.10:FF:000007">
    <property type="entry name" value="Ribosomal lysine N-methyltransferase 4"/>
    <property type="match status" value="1"/>
</dbReference>
<dbReference type="eggNOG" id="KOG1338">
    <property type="taxonomic scope" value="Eukaryota"/>
</dbReference>
<gene>
    <name evidence="7" type="ORF">PVAR5_0021</name>
</gene>
<evidence type="ECO:0000256" key="3">
    <source>
        <dbReference type="ARBA" id="ARBA00022691"/>
    </source>
</evidence>
<sequence>MSSTIHFPDADNFQRQADEFIAWLSQKPGVRISPKIQLADLRGHAAGRGVVARTEISDGEELFAIPRDIVLIVQNSKLKDQLPQKEEFENLDPWLSLMLVMVYEYLLGEGSAWSAYFRVLPTRFDTLMFWSETELAELQASAVVDKIGKQGAEESILEMVAPIVRANPALFPPVGGLPSYDGPQGQQAILELAHMMGSLIMAYAFDIEKPEDEEEDGEDGYVTDEEDELPKGMVPLADLLNADADRNNARLFQEEEFLVMKAIKPIHQGEEIFNDYGQIPRSDLLRRYGYVTENYTPYDVVELPLDVICSVAGLANADPEAQPQLKLLEELELLDDGYIILRPSAEDSLTDILPDELLALAKTLTLTPEQLLQQQSKNKPPKPVLNAPEANLLLRAIQKRQSQYATTLEHDQQILASLKQAEASGPLEGSSRRQKMAVEVRLGEKEILQRLSAMFSGFIASNAGQGAKRNADNSPEQTRQAKSLRT</sequence>
<accession>V5FPF9</accession>
<dbReference type="Gene3D" id="3.90.1420.10">
    <property type="entry name" value="Rubisco LSMT, substrate-binding domain"/>
    <property type="match status" value="1"/>
</dbReference>
<evidence type="ECO:0000259" key="6">
    <source>
        <dbReference type="PROSITE" id="PS50280"/>
    </source>
</evidence>
<keyword evidence="2 4" id="KW-0808">Transferase</keyword>
<dbReference type="Gene3D" id="3.90.1410.10">
    <property type="entry name" value="set domain protein methyltransferase, domain 1"/>
    <property type="match status" value="1"/>
</dbReference>
<name>V5FPF9_BYSSN</name>
<dbReference type="OrthoDB" id="341421at2759"/>
<dbReference type="SUPFAM" id="SSF82199">
    <property type="entry name" value="SET domain"/>
    <property type="match status" value="1"/>
</dbReference>
<dbReference type="InterPro" id="IPR001214">
    <property type="entry name" value="SET_dom"/>
</dbReference>
<organism evidence="7 8">
    <name type="scientific">Byssochlamys spectabilis (strain No. 5 / NBRC 109023)</name>
    <name type="common">Paecilomyces variotii</name>
    <dbReference type="NCBI Taxonomy" id="1356009"/>
    <lineage>
        <taxon>Eukaryota</taxon>
        <taxon>Fungi</taxon>
        <taxon>Dikarya</taxon>
        <taxon>Ascomycota</taxon>
        <taxon>Pezizomycotina</taxon>
        <taxon>Eurotiomycetes</taxon>
        <taxon>Eurotiomycetidae</taxon>
        <taxon>Eurotiales</taxon>
        <taxon>Thermoascaceae</taxon>
        <taxon>Paecilomyces</taxon>
    </lineage>
</organism>
<dbReference type="InterPro" id="IPR036464">
    <property type="entry name" value="Rubisco_LSMT_subst-bd_sf"/>
</dbReference>
<dbReference type="SUPFAM" id="SSF81822">
    <property type="entry name" value="RuBisCo LSMT C-terminal, substrate-binding domain"/>
    <property type="match status" value="1"/>
</dbReference>
<reference evidence="8" key="1">
    <citation type="journal article" date="2014" name="Genome Announc.">
        <title>Draft genome sequence of the formaldehyde-resistant fungus Byssochlamys spectabilis No. 5 (anamorph Paecilomyces variotii No. 5) (NBRC109023).</title>
        <authorList>
            <person name="Oka T."/>
            <person name="Ekino K."/>
            <person name="Fukuda K."/>
            <person name="Nomura Y."/>
        </authorList>
    </citation>
    <scope>NUCLEOTIDE SEQUENCE [LARGE SCALE GENOMIC DNA]</scope>
    <source>
        <strain evidence="8">No. 5 / NBRC 109023</strain>
    </source>
</reference>
<dbReference type="Pfam" id="PF00856">
    <property type="entry name" value="SET"/>
    <property type="match status" value="1"/>
</dbReference>
<dbReference type="Pfam" id="PF09273">
    <property type="entry name" value="Rubis-subs-bind"/>
    <property type="match status" value="1"/>
</dbReference>
<comment type="similarity">
    <text evidence="4">Belongs to the class V-like SAM-binding methyltransferase superfamily. Histone-lysine methyltransferase family. SETD6 subfamily.</text>
</comment>
<keyword evidence="1 4" id="KW-0489">Methyltransferase</keyword>
<dbReference type="InParanoid" id="V5FPF9"/>
<comment type="function">
    <text evidence="4">S-adenosyl-L-methionine-dependent protein-lysine N-methyltransferase that monomethylates 60S ribosomal protein L42.</text>
</comment>
<dbReference type="GO" id="GO:0005634">
    <property type="term" value="C:nucleus"/>
    <property type="evidence" value="ECO:0007669"/>
    <property type="project" value="UniProtKB-SubCell"/>
</dbReference>
<keyword evidence="8" id="KW-1185">Reference proteome</keyword>
<dbReference type="PANTHER" id="PTHR13271">
    <property type="entry name" value="UNCHARACTERIZED PUTATIVE METHYLTRANSFERASE"/>
    <property type="match status" value="1"/>
</dbReference>